<dbReference type="RefSeq" id="WP_219497569.1">
    <property type="nucleotide sequence ID" value="NZ_JAHXDN010000001.1"/>
</dbReference>
<dbReference type="AlphaFoldDB" id="A0A9X1FQY5"/>
<protein>
    <submittedName>
        <fullName evidence="1">Uncharacterized protein</fullName>
    </submittedName>
</protein>
<gene>
    <name evidence="1" type="ORF">KX928_00005</name>
</gene>
<dbReference type="Proteomes" id="UP001138661">
    <property type="component" value="Unassembled WGS sequence"/>
</dbReference>
<organism evidence="1 2">
    <name type="scientific">Roseobacter insulae</name>
    <dbReference type="NCBI Taxonomy" id="2859783"/>
    <lineage>
        <taxon>Bacteria</taxon>
        <taxon>Pseudomonadati</taxon>
        <taxon>Pseudomonadota</taxon>
        <taxon>Alphaproteobacteria</taxon>
        <taxon>Rhodobacterales</taxon>
        <taxon>Roseobacteraceae</taxon>
        <taxon>Roseobacter</taxon>
    </lineage>
</organism>
<sequence>MKTNYTREELINICEKAIVHLDSWRDRDSSEAQRQVGDAWALLKSGCPYKVLTKGDLQTDEKTIWIEHTFTDFSGFEHGTPFNEIETLYLRTPKRLENVAGADW</sequence>
<reference evidence="1" key="1">
    <citation type="submission" date="2021-07" db="EMBL/GenBank/DDBJ databases">
        <title>Roseobacter insulae sp. nov., isolated from a tidal flat.</title>
        <authorList>
            <person name="Park S."/>
            <person name="Yoon J.-H."/>
        </authorList>
    </citation>
    <scope>NUCLEOTIDE SEQUENCE</scope>
    <source>
        <strain evidence="1">YSTF-M11</strain>
    </source>
</reference>
<dbReference type="EMBL" id="JAHXDN010000001">
    <property type="protein sequence ID" value="MBW4706161.1"/>
    <property type="molecule type" value="Genomic_DNA"/>
</dbReference>
<evidence type="ECO:0000313" key="2">
    <source>
        <dbReference type="Proteomes" id="UP001138661"/>
    </source>
</evidence>
<accession>A0A9X1FQY5</accession>
<proteinExistence type="predicted"/>
<keyword evidence="2" id="KW-1185">Reference proteome</keyword>
<name>A0A9X1FQY5_9RHOB</name>
<comment type="caution">
    <text evidence="1">The sequence shown here is derived from an EMBL/GenBank/DDBJ whole genome shotgun (WGS) entry which is preliminary data.</text>
</comment>
<evidence type="ECO:0000313" key="1">
    <source>
        <dbReference type="EMBL" id="MBW4706161.1"/>
    </source>
</evidence>